<keyword evidence="3" id="KW-0808">Transferase</keyword>
<dbReference type="SUPFAM" id="SSF51230">
    <property type="entry name" value="Single hybrid motif"/>
    <property type="match status" value="1"/>
</dbReference>
<dbReference type="RefSeq" id="WP_277524167.1">
    <property type="nucleotide sequence ID" value="NZ_JAMQOT010000009.1"/>
</dbReference>
<dbReference type="InterPro" id="IPR003016">
    <property type="entry name" value="2-oxoA_DH_lipoyl-BS"/>
</dbReference>
<feature type="compositionally biased region" description="Polar residues" evidence="6">
    <location>
        <begin position="251"/>
        <end position="260"/>
    </location>
</feature>
<evidence type="ECO:0000259" key="7">
    <source>
        <dbReference type="PROSITE" id="PS50968"/>
    </source>
</evidence>
<reference evidence="9" key="1">
    <citation type="submission" date="2022-06" db="EMBL/GenBank/DDBJ databases">
        <title>Natrinema sp. a new haloarchaeum isolate from saline soil.</title>
        <authorList>
            <person name="Strakova D."/>
            <person name="Galisteo C."/>
            <person name="Sanchez-Porro C."/>
            <person name="Ventosa A."/>
        </authorList>
    </citation>
    <scope>NUCLEOTIDE SEQUENCE</scope>
    <source>
        <strain evidence="9">S1CR25-10</strain>
    </source>
</reference>
<dbReference type="InterPro" id="IPR004167">
    <property type="entry name" value="PSBD"/>
</dbReference>
<evidence type="ECO:0000256" key="3">
    <source>
        <dbReference type="ARBA" id="ARBA00022679"/>
    </source>
</evidence>
<feature type="compositionally biased region" description="Polar residues" evidence="6">
    <location>
        <begin position="103"/>
        <end position="113"/>
    </location>
</feature>
<dbReference type="InterPro" id="IPR036625">
    <property type="entry name" value="E3-bd_dom_sf"/>
</dbReference>
<dbReference type="PANTHER" id="PTHR43178:SF5">
    <property type="entry name" value="LIPOAMIDE ACYLTRANSFERASE COMPONENT OF BRANCHED-CHAIN ALPHA-KETO ACID DEHYDROGENASE COMPLEX, MITOCHONDRIAL"/>
    <property type="match status" value="1"/>
</dbReference>
<dbReference type="Gene3D" id="4.10.320.10">
    <property type="entry name" value="E3-binding domain"/>
    <property type="match status" value="2"/>
</dbReference>
<feature type="compositionally biased region" description="Basic and acidic residues" evidence="6">
    <location>
        <begin position="200"/>
        <end position="210"/>
    </location>
</feature>
<dbReference type="Proteomes" id="UP001154061">
    <property type="component" value="Unassembled WGS sequence"/>
</dbReference>
<keyword evidence="10" id="KW-1185">Reference proteome</keyword>
<feature type="domain" description="Peripheral subunit-binding (PSBD)" evidence="8">
    <location>
        <begin position="130"/>
        <end position="167"/>
    </location>
</feature>
<dbReference type="GO" id="GO:0005737">
    <property type="term" value="C:cytoplasm"/>
    <property type="evidence" value="ECO:0007669"/>
    <property type="project" value="TreeGrafter"/>
</dbReference>
<comment type="cofactor">
    <cofactor evidence="1">
        <name>(R)-lipoate</name>
        <dbReference type="ChEBI" id="CHEBI:83088"/>
    </cofactor>
</comment>
<keyword evidence="5" id="KW-0012">Acyltransferase</keyword>
<feature type="compositionally biased region" description="Low complexity" evidence="6">
    <location>
        <begin position="239"/>
        <end position="250"/>
    </location>
</feature>
<dbReference type="PROSITE" id="PS51826">
    <property type="entry name" value="PSBD"/>
    <property type="match status" value="2"/>
</dbReference>
<comment type="caution">
    <text evidence="9">The sequence shown here is derived from an EMBL/GenBank/DDBJ whole genome shotgun (WGS) entry which is preliminary data.</text>
</comment>
<feature type="compositionally biased region" description="Acidic residues" evidence="6">
    <location>
        <begin position="159"/>
        <end position="168"/>
    </location>
</feature>
<evidence type="ECO:0000313" key="10">
    <source>
        <dbReference type="Proteomes" id="UP001154061"/>
    </source>
</evidence>
<protein>
    <submittedName>
        <fullName evidence="9">2-oxo acid dehydrogenase subunit E2</fullName>
    </submittedName>
</protein>
<dbReference type="Gene3D" id="2.40.50.100">
    <property type="match status" value="1"/>
</dbReference>
<feature type="domain" description="Lipoyl-binding" evidence="7">
    <location>
        <begin position="2"/>
        <end position="78"/>
    </location>
</feature>
<proteinExistence type="inferred from homology"/>
<dbReference type="SUPFAM" id="SSF52777">
    <property type="entry name" value="CoA-dependent acyltransferases"/>
    <property type="match status" value="1"/>
</dbReference>
<feature type="compositionally biased region" description="Basic and acidic residues" evidence="6">
    <location>
        <begin position="138"/>
        <end position="148"/>
    </location>
</feature>
<dbReference type="Pfam" id="PF00364">
    <property type="entry name" value="Biotin_lipoyl"/>
    <property type="match status" value="1"/>
</dbReference>
<dbReference type="PROSITE" id="PS00189">
    <property type="entry name" value="LIPOYL"/>
    <property type="match status" value="1"/>
</dbReference>
<dbReference type="Gene3D" id="3.30.559.10">
    <property type="entry name" value="Chloramphenicol acetyltransferase-like domain"/>
    <property type="match status" value="1"/>
</dbReference>
<dbReference type="SUPFAM" id="SSF47005">
    <property type="entry name" value="Peripheral subunit-binding domain of 2-oxo acid dehydrogenase complex"/>
    <property type="match status" value="2"/>
</dbReference>
<evidence type="ECO:0000259" key="8">
    <source>
        <dbReference type="PROSITE" id="PS51826"/>
    </source>
</evidence>
<accession>A0A9Q4L8B4</accession>
<feature type="domain" description="Peripheral subunit-binding (PSBD)" evidence="8">
    <location>
        <begin position="192"/>
        <end position="229"/>
    </location>
</feature>
<dbReference type="PANTHER" id="PTHR43178">
    <property type="entry name" value="DIHYDROLIPOAMIDE ACETYLTRANSFERASE COMPONENT OF PYRUVATE DEHYDROGENASE COMPLEX"/>
    <property type="match status" value="1"/>
</dbReference>
<evidence type="ECO:0000256" key="6">
    <source>
        <dbReference type="SAM" id="MobiDB-lite"/>
    </source>
</evidence>
<dbReference type="GO" id="GO:0031405">
    <property type="term" value="F:lipoic acid binding"/>
    <property type="evidence" value="ECO:0007669"/>
    <property type="project" value="TreeGrafter"/>
</dbReference>
<dbReference type="InterPro" id="IPR023213">
    <property type="entry name" value="CAT-like_dom_sf"/>
</dbReference>
<evidence type="ECO:0000256" key="1">
    <source>
        <dbReference type="ARBA" id="ARBA00001938"/>
    </source>
</evidence>
<sequence>MVDVVRIPKLGLSDYGDLVAWEADTGDSVETGDVVAVLESDKASAEIEAPESGVLLEQYVEEGEEIAIEVGKPLAVIGEEGEAVPSVAELEADGESDEGTAEASETGSNTGTESGDGVAANGGAATADVKATPRAKRRANEADVDLARIDGTGPQDAVTESDIEDFLESGDGASAAGREESDADTASATDVKATPRAKRRAEEDGVELSRIDGTGPQGAITESDVEAATSGADIDRSDASATASDETTTDGLTVTESQKLTGARKTIAERLSQSAREKPHVMGTRDIGIERLEEVKDRLEEKGVDVSLNDLILHFVGRTLEDLPEFNAHFEDGEHRLIDEINVGYAVDSERGLMVPVIDDVPDRDLEELASERRRLVEAILENEHSPSDLQGGTFTVTNVGVFDMDVSYSIINPPQVAILALGRRKPIPVERDGDVEFERAITFSLTIDHRVLDGADSGAFLERLAEYLEYPGRAFDAV</sequence>
<keyword evidence="4" id="KW-0450">Lipoyl</keyword>
<feature type="region of interest" description="Disordered" evidence="6">
    <location>
        <begin position="88"/>
        <end position="261"/>
    </location>
</feature>
<dbReference type="PROSITE" id="PS50968">
    <property type="entry name" value="BIOTINYL_LIPOYL"/>
    <property type="match status" value="1"/>
</dbReference>
<dbReference type="InterPro" id="IPR001078">
    <property type="entry name" value="2-oxoacid_DH_actylTfrase"/>
</dbReference>
<organism evidence="9 10">
    <name type="scientific">Natrinema salsiterrestre</name>
    <dbReference type="NCBI Taxonomy" id="2950540"/>
    <lineage>
        <taxon>Archaea</taxon>
        <taxon>Methanobacteriati</taxon>
        <taxon>Methanobacteriota</taxon>
        <taxon>Stenosarchaea group</taxon>
        <taxon>Halobacteria</taxon>
        <taxon>Halobacteriales</taxon>
        <taxon>Natrialbaceae</taxon>
        <taxon>Natrinema</taxon>
    </lineage>
</organism>
<dbReference type="Pfam" id="PF00198">
    <property type="entry name" value="2-oxoacid_dh"/>
    <property type="match status" value="1"/>
</dbReference>
<dbReference type="InterPro" id="IPR011053">
    <property type="entry name" value="Single_hybrid_motif"/>
</dbReference>
<dbReference type="EMBL" id="JAMQOT010000009">
    <property type="protein sequence ID" value="MDF9747815.1"/>
    <property type="molecule type" value="Genomic_DNA"/>
</dbReference>
<dbReference type="InterPro" id="IPR050743">
    <property type="entry name" value="2-oxoacid_DH_E2_comp"/>
</dbReference>
<dbReference type="AlphaFoldDB" id="A0A9Q4L8B4"/>
<evidence type="ECO:0000256" key="4">
    <source>
        <dbReference type="ARBA" id="ARBA00022823"/>
    </source>
</evidence>
<dbReference type="InterPro" id="IPR000089">
    <property type="entry name" value="Biotin_lipoyl"/>
</dbReference>
<dbReference type="Pfam" id="PF02817">
    <property type="entry name" value="E3_binding"/>
    <property type="match status" value="2"/>
</dbReference>
<comment type="similarity">
    <text evidence="2">Belongs to the 2-oxoacid dehydrogenase family.</text>
</comment>
<name>A0A9Q4L8B4_9EURY</name>
<evidence type="ECO:0000256" key="2">
    <source>
        <dbReference type="ARBA" id="ARBA00007317"/>
    </source>
</evidence>
<dbReference type="GO" id="GO:0016407">
    <property type="term" value="F:acetyltransferase activity"/>
    <property type="evidence" value="ECO:0007669"/>
    <property type="project" value="TreeGrafter"/>
</dbReference>
<dbReference type="CDD" id="cd06849">
    <property type="entry name" value="lipoyl_domain"/>
    <property type="match status" value="1"/>
</dbReference>
<evidence type="ECO:0000313" key="9">
    <source>
        <dbReference type="EMBL" id="MDF9747815.1"/>
    </source>
</evidence>
<feature type="compositionally biased region" description="Acidic residues" evidence="6">
    <location>
        <begin position="90"/>
        <end position="100"/>
    </location>
</feature>
<gene>
    <name evidence="9" type="ORF">NDI89_19740</name>
</gene>
<evidence type="ECO:0000256" key="5">
    <source>
        <dbReference type="ARBA" id="ARBA00023315"/>
    </source>
</evidence>